<dbReference type="GO" id="GO:0030246">
    <property type="term" value="F:carbohydrate binding"/>
    <property type="evidence" value="ECO:0007669"/>
    <property type="project" value="InterPro"/>
</dbReference>
<dbReference type="InterPro" id="IPR051816">
    <property type="entry name" value="Glycosyl_Hydrolase_31"/>
</dbReference>
<feature type="domain" description="Glycoside hydrolase family 31 TIM barrel" evidence="3">
    <location>
        <begin position="262"/>
        <end position="581"/>
    </location>
</feature>
<feature type="domain" description="Glycoside hydrolase family 31 N-terminal" evidence="4">
    <location>
        <begin position="48"/>
        <end position="218"/>
    </location>
</feature>
<dbReference type="KEGG" id="phal:H9I45_00045"/>
<evidence type="ECO:0000256" key="1">
    <source>
        <dbReference type="ARBA" id="ARBA00007806"/>
    </source>
</evidence>
<dbReference type="Proteomes" id="UP000516764">
    <property type="component" value="Chromosome"/>
</dbReference>
<sequence>MKYIKIVIFLLFITQISIAQNSNRVFKKASVIKDDILNVEVNDGFYLIKFYNSKIVETSFIPKEETYSIKSHAVILDRNSTDVTFNEVSNYINFSSRGVSVKVQKAPFKISYFYKNEEITSEKQGYFKSKHIPLENVKGNIIAKETEKIEFNLTSDEILYGAGARALGMNRRGNRLALFNRAHYGYETHSELMNFTLPIVISSKKYMLHFDNTPVGYLDLDSKKDNSLTYETISGRKTYQVIVGDSWIDLIDNYTNLTGKQPLPPRWTLGNFSSRFGYHSQEETVNTIAKFKEEEIPVDAVILDLYWFGKEMKGTMGNLEVYKDSFPDMKGMISNFKKKGVKTVLITEPFILTNSKKWNDAVEKDVLAKDSIGNPAKYDFYFGNTGIVDIYKKEGKDWFWNIYKDILSLGAKGLWGDLGEPEVHPTWVQHATGSANEVHNIYGHDWAKLIFDGYKINFPNERPFILMRAGYSGSQRFGMIPWSGDVNRTWGGLQSQTEISLQMGMQGLGYMHSDLGGFAGANLDDNLYTRWLQYGVFQPIYRPHAQEDVASEPVFRSKKAKKLAKKAIELRYKLLPYNYNLAFENNQKGTPLMRPIFFEEDDKKLMTNASTYLWGKDFLITPILKDSVKTKEIYFPKTANWFNFYFDEEKIEGGQTKSVKVKQKSIPTYVRGGAFILMTDVIQTTDDYDDDKLELHYYYDVSVTESERTFYNDDGITANAFEKENYELLEFEAETCKRWLEIDLEAQLGSNWKSTEKEITLVIHNINWNPKKIKVDGKRIRISPENNVLKIPVKWNPKKELKIKITTK</sequence>
<dbReference type="PANTHER" id="PTHR43863">
    <property type="entry name" value="HYDROLASE, PUTATIVE (AFU_ORTHOLOGUE AFUA_1G03140)-RELATED"/>
    <property type="match status" value="1"/>
</dbReference>
<dbReference type="RefSeq" id="WP_088354067.1">
    <property type="nucleotide sequence ID" value="NZ_CP061813.1"/>
</dbReference>
<keyword evidence="7" id="KW-1185">Reference proteome</keyword>
<evidence type="ECO:0000256" key="2">
    <source>
        <dbReference type="RuleBase" id="RU361185"/>
    </source>
</evidence>
<dbReference type="AlphaFoldDB" id="A0A7L8AFT9"/>
<evidence type="ECO:0000259" key="3">
    <source>
        <dbReference type="Pfam" id="PF01055"/>
    </source>
</evidence>
<dbReference type="InterPro" id="IPR013780">
    <property type="entry name" value="Glyco_hydro_b"/>
</dbReference>
<organism evidence="6 7">
    <name type="scientific">Polaribacter haliotis</name>
    <dbReference type="NCBI Taxonomy" id="1888915"/>
    <lineage>
        <taxon>Bacteria</taxon>
        <taxon>Pseudomonadati</taxon>
        <taxon>Bacteroidota</taxon>
        <taxon>Flavobacteriia</taxon>
        <taxon>Flavobacteriales</taxon>
        <taxon>Flavobacteriaceae</taxon>
    </lineage>
</organism>
<keyword evidence="2" id="KW-0378">Hydrolase</keyword>
<comment type="similarity">
    <text evidence="1 2">Belongs to the glycosyl hydrolase 31 family.</text>
</comment>
<dbReference type="CDD" id="cd14752">
    <property type="entry name" value="GH31_N"/>
    <property type="match status" value="1"/>
</dbReference>
<dbReference type="OrthoDB" id="176168at2"/>
<dbReference type="Pfam" id="PF21365">
    <property type="entry name" value="Glyco_hydro_31_3rd"/>
    <property type="match status" value="1"/>
</dbReference>
<dbReference type="InterPro" id="IPR011013">
    <property type="entry name" value="Gal_mutarotase_sf_dom"/>
</dbReference>
<dbReference type="InterPro" id="IPR048395">
    <property type="entry name" value="Glyco_hydro_31_C"/>
</dbReference>
<dbReference type="Pfam" id="PF13802">
    <property type="entry name" value="Gal_mutarotas_2"/>
    <property type="match status" value="1"/>
</dbReference>
<evidence type="ECO:0000313" key="7">
    <source>
        <dbReference type="Proteomes" id="UP000516764"/>
    </source>
</evidence>
<dbReference type="PANTHER" id="PTHR43863:SF2">
    <property type="entry name" value="MALTASE-GLUCOAMYLASE"/>
    <property type="match status" value="1"/>
</dbReference>
<dbReference type="GO" id="GO:0005975">
    <property type="term" value="P:carbohydrate metabolic process"/>
    <property type="evidence" value="ECO:0007669"/>
    <property type="project" value="InterPro"/>
</dbReference>
<dbReference type="EMBL" id="CP061813">
    <property type="protein sequence ID" value="QOD60876.1"/>
    <property type="molecule type" value="Genomic_DNA"/>
</dbReference>
<keyword evidence="2" id="KW-0326">Glycosidase</keyword>
<evidence type="ECO:0000259" key="5">
    <source>
        <dbReference type="Pfam" id="PF21365"/>
    </source>
</evidence>
<dbReference type="Pfam" id="PF01055">
    <property type="entry name" value="Glyco_hydro_31_2nd"/>
    <property type="match status" value="1"/>
</dbReference>
<dbReference type="GO" id="GO:0004553">
    <property type="term" value="F:hydrolase activity, hydrolyzing O-glycosyl compounds"/>
    <property type="evidence" value="ECO:0007669"/>
    <property type="project" value="InterPro"/>
</dbReference>
<accession>A0A7L8AFT9</accession>
<reference evidence="6 7" key="1">
    <citation type="journal article" date="2016" name="Int. J. Syst. Evol. Microbiol.">
        <title>Polaribacter haliotis sp. nov., isolated from the gut of abalone Haliotis discus hannai.</title>
        <authorList>
            <person name="Kim Y.O."/>
            <person name="Park I.S."/>
            <person name="Park S."/>
            <person name="Nam B.H."/>
            <person name="Park J.M."/>
            <person name="Kim D.G."/>
            <person name="Yoon J.H."/>
        </authorList>
    </citation>
    <scope>NUCLEOTIDE SEQUENCE [LARGE SCALE GENOMIC DNA]</scope>
    <source>
        <strain evidence="6 7">KCTC 52418</strain>
    </source>
</reference>
<dbReference type="Gene3D" id="3.20.20.80">
    <property type="entry name" value="Glycosidases"/>
    <property type="match status" value="1"/>
</dbReference>
<dbReference type="InterPro" id="IPR025887">
    <property type="entry name" value="Glyco_hydro_31_N_dom"/>
</dbReference>
<feature type="domain" description="Glycosyl hydrolase family 31 C-terminal" evidence="5">
    <location>
        <begin position="589"/>
        <end position="676"/>
    </location>
</feature>
<gene>
    <name evidence="6" type="ORF">H9I45_00045</name>
</gene>
<name>A0A7L8AFT9_9FLAO</name>
<evidence type="ECO:0000313" key="6">
    <source>
        <dbReference type="EMBL" id="QOD60876.1"/>
    </source>
</evidence>
<dbReference type="Gene3D" id="2.60.40.1180">
    <property type="entry name" value="Golgi alpha-mannosidase II"/>
    <property type="match status" value="2"/>
</dbReference>
<dbReference type="SUPFAM" id="SSF51445">
    <property type="entry name" value="(Trans)glycosidases"/>
    <property type="match status" value="1"/>
</dbReference>
<dbReference type="SUPFAM" id="SSF74650">
    <property type="entry name" value="Galactose mutarotase-like"/>
    <property type="match status" value="1"/>
</dbReference>
<dbReference type="InterPro" id="IPR017853">
    <property type="entry name" value="GH"/>
</dbReference>
<dbReference type="InterPro" id="IPR000322">
    <property type="entry name" value="Glyco_hydro_31_TIM"/>
</dbReference>
<dbReference type="Gene3D" id="2.60.40.1760">
    <property type="entry name" value="glycosyl hydrolase (family 31)"/>
    <property type="match status" value="1"/>
</dbReference>
<evidence type="ECO:0000259" key="4">
    <source>
        <dbReference type="Pfam" id="PF13802"/>
    </source>
</evidence>
<protein>
    <submittedName>
        <fullName evidence="6">DUF4968 domain-containing protein</fullName>
    </submittedName>
</protein>
<dbReference type="SUPFAM" id="SSF51011">
    <property type="entry name" value="Glycosyl hydrolase domain"/>
    <property type="match status" value="1"/>
</dbReference>
<proteinExistence type="inferred from homology"/>